<dbReference type="FunFam" id="3.30.40.10:FF:000009">
    <property type="entry name" value="E3 ubiquitin-protein ligase RNF130"/>
    <property type="match status" value="1"/>
</dbReference>
<accession>A0A3S1BXA9</accession>
<evidence type="ECO:0000313" key="13">
    <source>
        <dbReference type="Proteomes" id="UP000271974"/>
    </source>
</evidence>
<dbReference type="InterPro" id="IPR013083">
    <property type="entry name" value="Znf_RING/FYVE/PHD"/>
</dbReference>
<dbReference type="GO" id="GO:0008270">
    <property type="term" value="F:zinc ion binding"/>
    <property type="evidence" value="ECO:0007669"/>
    <property type="project" value="UniProtKB-KW"/>
</dbReference>
<dbReference type="OrthoDB" id="9984778at2759"/>
<dbReference type="Proteomes" id="UP000271974">
    <property type="component" value="Unassembled WGS sequence"/>
</dbReference>
<feature type="transmembrane region" description="Helical" evidence="10">
    <location>
        <begin position="216"/>
        <end position="239"/>
    </location>
</feature>
<evidence type="ECO:0000256" key="8">
    <source>
        <dbReference type="PROSITE-ProRule" id="PRU00175"/>
    </source>
</evidence>
<evidence type="ECO:0000259" key="11">
    <source>
        <dbReference type="PROSITE" id="PS50089"/>
    </source>
</evidence>
<feature type="region of interest" description="Disordered" evidence="9">
    <location>
        <begin position="416"/>
        <end position="488"/>
    </location>
</feature>
<feature type="compositionally biased region" description="Basic and acidic residues" evidence="9">
    <location>
        <begin position="572"/>
        <end position="582"/>
    </location>
</feature>
<evidence type="ECO:0000256" key="4">
    <source>
        <dbReference type="ARBA" id="ARBA00022771"/>
    </source>
</evidence>
<evidence type="ECO:0000256" key="1">
    <source>
        <dbReference type="ARBA" id="ARBA00004370"/>
    </source>
</evidence>
<evidence type="ECO:0000256" key="2">
    <source>
        <dbReference type="ARBA" id="ARBA00022692"/>
    </source>
</evidence>
<keyword evidence="5" id="KW-0862">Zinc</keyword>
<evidence type="ECO:0000256" key="3">
    <source>
        <dbReference type="ARBA" id="ARBA00022723"/>
    </source>
</evidence>
<dbReference type="SMART" id="SM00184">
    <property type="entry name" value="RING"/>
    <property type="match status" value="1"/>
</dbReference>
<proteinExistence type="predicted"/>
<reference evidence="12 13" key="1">
    <citation type="submission" date="2019-01" db="EMBL/GenBank/DDBJ databases">
        <title>A draft genome assembly of the solar-powered sea slug Elysia chlorotica.</title>
        <authorList>
            <person name="Cai H."/>
            <person name="Li Q."/>
            <person name="Fang X."/>
            <person name="Li J."/>
            <person name="Curtis N.E."/>
            <person name="Altenburger A."/>
            <person name="Shibata T."/>
            <person name="Feng M."/>
            <person name="Maeda T."/>
            <person name="Schwartz J.A."/>
            <person name="Shigenobu S."/>
            <person name="Lundholm N."/>
            <person name="Nishiyama T."/>
            <person name="Yang H."/>
            <person name="Hasebe M."/>
            <person name="Li S."/>
            <person name="Pierce S.K."/>
            <person name="Wang J."/>
        </authorList>
    </citation>
    <scope>NUCLEOTIDE SEQUENCE [LARGE SCALE GENOMIC DNA]</scope>
    <source>
        <strain evidence="12">EC2010</strain>
        <tissue evidence="12">Whole organism of an adult</tissue>
    </source>
</reference>
<dbReference type="PANTHER" id="PTHR46539:SF23">
    <property type="entry name" value="RING-TYPE DOMAIN-CONTAINING PROTEIN"/>
    <property type="match status" value="1"/>
</dbReference>
<keyword evidence="2 10" id="KW-0812">Transmembrane</keyword>
<dbReference type="STRING" id="188477.A0A3S1BXA9"/>
<evidence type="ECO:0000256" key="10">
    <source>
        <dbReference type="SAM" id="Phobius"/>
    </source>
</evidence>
<keyword evidence="3" id="KW-0479">Metal-binding</keyword>
<dbReference type="SUPFAM" id="SSF57850">
    <property type="entry name" value="RING/U-box"/>
    <property type="match status" value="1"/>
</dbReference>
<dbReference type="Pfam" id="PF02225">
    <property type="entry name" value="PA"/>
    <property type="match status" value="1"/>
</dbReference>
<protein>
    <recommendedName>
        <fullName evidence="11">RING-type domain-containing protein</fullName>
    </recommendedName>
</protein>
<dbReference type="InterPro" id="IPR001841">
    <property type="entry name" value="Znf_RING"/>
</dbReference>
<evidence type="ECO:0000256" key="9">
    <source>
        <dbReference type="SAM" id="MobiDB-lite"/>
    </source>
</evidence>
<dbReference type="EMBL" id="RQTK01000592">
    <property type="protein sequence ID" value="RUS77289.1"/>
    <property type="molecule type" value="Genomic_DNA"/>
</dbReference>
<keyword evidence="7 10" id="KW-0472">Membrane</keyword>
<sequence length="582" mass="64149">MISFAISKLSGQDQHLMSGYNRGLKLCFIALVISQVYCDEHHLESDHSMVVYRADIKYTYKESKNGGYVTNEIQGRYGSGTQPTRAKISGQIVHITSLSRRDRSKTDHFGCEKYTSKLPPVKWIALVERGECRFTDKLRTATLEHNASALVVYDNQTGAIIKMEHKDVNKNVAVFISRDKGLTLVNLLAKGVVVEMEIHRGGILTPDGANMNNSSVLFVSISFIIIVIISVAWLMFYYIRKFRYSHAKERLAKRLARAAKKAIAKIPQRTVNVGDKELDGDFDQCAICIEPYKDGDIIRLMPCRHVFHKSCVDPWLLDHRTCPMCKLDILQAFGMSTCKLDMFAYGMQGSQESMQREMEGEAIMLESIHSVDGAGRSESTALVLDDHEASSSLEDEVQENSEVKIVLVPPSCLHYHHSSRPGSSRSPGGGVLEKDEEEDDTDQEASTGLLTGAGVHTGAKVKSGSTGSLSSALSGKNKSGWGRKDGEKSVVEMEALIHPSGEEREECDNSVRVSSNFQQSALNAQCDDNKQEDSGNNVAVFQSCTTQERSLDPAFPLATNNSGDPSLVIDNEASKDPTSHAK</sequence>
<dbReference type="PANTHER" id="PTHR46539">
    <property type="entry name" value="E3 UBIQUITIN-PROTEIN LIGASE ATL42"/>
    <property type="match status" value="1"/>
</dbReference>
<dbReference type="CDD" id="cd16668">
    <property type="entry name" value="RING-H2_RNF130-like"/>
    <property type="match status" value="1"/>
</dbReference>
<organism evidence="12 13">
    <name type="scientific">Elysia chlorotica</name>
    <name type="common">Eastern emerald elysia</name>
    <name type="synonym">Sea slug</name>
    <dbReference type="NCBI Taxonomy" id="188477"/>
    <lineage>
        <taxon>Eukaryota</taxon>
        <taxon>Metazoa</taxon>
        <taxon>Spiralia</taxon>
        <taxon>Lophotrochozoa</taxon>
        <taxon>Mollusca</taxon>
        <taxon>Gastropoda</taxon>
        <taxon>Heterobranchia</taxon>
        <taxon>Euthyneura</taxon>
        <taxon>Panpulmonata</taxon>
        <taxon>Sacoglossa</taxon>
        <taxon>Placobranchoidea</taxon>
        <taxon>Plakobranchidae</taxon>
        <taxon>Elysia</taxon>
    </lineage>
</organism>
<feature type="domain" description="RING-type" evidence="11">
    <location>
        <begin position="285"/>
        <end position="326"/>
    </location>
</feature>
<keyword evidence="13" id="KW-1185">Reference proteome</keyword>
<keyword evidence="6 10" id="KW-1133">Transmembrane helix</keyword>
<comment type="subcellular location">
    <subcellularLocation>
        <location evidence="1">Membrane</location>
    </subcellularLocation>
</comment>
<dbReference type="Gene3D" id="3.50.30.30">
    <property type="match status" value="1"/>
</dbReference>
<name>A0A3S1BXA9_ELYCH</name>
<dbReference type="Pfam" id="PF13639">
    <property type="entry name" value="zf-RING_2"/>
    <property type="match status" value="1"/>
</dbReference>
<evidence type="ECO:0000256" key="6">
    <source>
        <dbReference type="ARBA" id="ARBA00022989"/>
    </source>
</evidence>
<dbReference type="GO" id="GO:0016020">
    <property type="term" value="C:membrane"/>
    <property type="evidence" value="ECO:0007669"/>
    <property type="project" value="UniProtKB-SubCell"/>
</dbReference>
<evidence type="ECO:0000256" key="5">
    <source>
        <dbReference type="ARBA" id="ARBA00022833"/>
    </source>
</evidence>
<feature type="compositionally biased region" description="Low complexity" evidence="9">
    <location>
        <begin position="463"/>
        <end position="475"/>
    </location>
</feature>
<evidence type="ECO:0000313" key="12">
    <source>
        <dbReference type="EMBL" id="RUS77289.1"/>
    </source>
</evidence>
<dbReference type="PROSITE" id="PS50089">
    <property type="entry name" value="ZF_RING_2"/>
    <property type="match status" value="1"/>
</dbReference>
<dbReference type="AlphaFoldDB" id="A0A3S1BXA9"/>
<evidence type="ECO:0000256" key="7">
    <source>
        <dbReference type="ARBA" id="ARBA00023136"/>
    </source>
</evidence>
<feature type="compositionally biased region" description="Acidic residues" evidence="9">
    <location>
        <begin position="434"/>
        <end position="443"/>
    </location>
</feature>
<gene>
    <name evidence="12" type="ORF">EGW08_014953</name>
</gene>
<dbReference type="InterPro" id="IPR003137">
    <property type="entry name" value="PA_domain"/>
</dbReference>
<keyword evidence="4 8" id="KW-0863">Zinc-finger</keyword>
<comment type="caution">
    <text evidence="12">The sequence shown here is derived from an EMBL/GenBank/DDBJ whole genome shotgun (WGS) entry which is preliminary data.</text>
</comment>
<feature type="region of interest" description="Disordered" evidence="9">
    <location>
        <begin position="552"/>
        <end position="582"/>
    </location>
</feature>
<dbReference type="Gene3D" id="3.30.40.10">
    <property type="entry name" value="Zinc/RING finger domain, C3HC4 (zinc finger)"/>
    <property type="match status" value="1"/>
</dbReference>